<dbReference type="Proteomes" id="UP001167160">
    <property type="component" value="Unassembled WGS sequence"/>
</dbReference>
<proteinExistence type="predicted"/>
<accession>A0ABT0XDB0</accession>
<evidence type="ECO:0000313" key="1">
    <source>
        <dbReference type="EMBL" id="MCM2580409.1"/>
    </source>
</evidence>
<protein>
    <submittedName>
        <fullName evidence="1">Uncharacterized protein</fullName>
    </submittedName>
</protein>
<keyword evidence="2" id="KW-1185">Reference proteome</keyword>
<reference evidence="1" key="1">
    <citation type="journal article" date="2023" name="Int. J. Syst. Evol. Microbiol.">
        <title>Streptomyces meridianus sp. nov. isolated from brackish water of the Tagus estuary in Alcochete, Portugal.</title>
        <authorList>
            <person name="Santos J.D.N."/>
            <person name="Klimek D."/>
            <person name="Calusinska M."/>
            <person name="Lobo Da Cunha A."/>
            <person name="Catita J."/>
            <person name="Goncalves H."/>
            <person name="Gonzalez I."/>
            <person name="Reyes F."/>
            <person name="Lage O.M."/>
        </authorList>
    </citation>
    <scope>NUCLEOTIDE SEQUENCE</scope>
    <source>
        <strain evidence="1">MTZ3.1</strain>
    </source>
</reference>
<sequence>MAVEWALLRSLVTTASTLRRLLADESSQRMVEILGAVSDVHQETAQRQWLGALKLQGPERASMLEAVAGNLELAYTARTKALENYRTWEWSPEIWQNKNTWQRFRQKFPEFLPGRYRSARRLETFRDSAELACQFALLNAMIYRTLGNRETIVHDRVDDALLRFRQYMAIQNERYSILGDTYQNGMTDPVPDDTSAQFDYRLAIEALKDARTLYKETTAALDAFEGIIQSLTGAPAGIAPLRTKEYPKLAAEIK</sequence>
<dbReference type="EMBL" id="JAMQGM010000062">
    <property type="protein sequence ID" value="MCM2580409.1"/>
    <property type="molecule type" value="Genomic_DNA"/>
</dbReference>
<evidence type="ECO:0000313" key="2">
    <source>
        <dbReference type="Proteomes" id="UP001167160"/>
    </source>
</evidence>
<name>A0ABT0XDB0_9ACTN</name>
<comment type="caution">
    <text evidence="1">The sequence shown here is derived from an EMBL/GenBank/DDBJ whole genome shotgun (WGS) entry which is preliminary data.</text>
</comment>
<dbReference type="RefSeq" id="WP_251419232.1">
    <property type="nucleotide sequence ID" value="NZ_JAMQGM010000062.1"/>
</dbReference>
<gene>
    <name evidence="1" type="ORF">M1E25_24255</name>
</gene>
<organism evidence="1 2">
    <name type="scientific">Streptomyces meridianus</name>
    <dbReference type="NCBI Taxonomy" id="2938945"/>
    <lineage>
        <taxon>Bacteria</taxon>
        <taxon>Bacillati</taxon>
        <taxon>Actinomycetota</taxon>
        <taxon>Actinomycetes</taxon>
        <taxon>Kitasatosporales</taxon>
        <taxon>Streptomycetaceae</taxon>
        <taxon>Streptomyces</taxon>
    </lineage>
</organism>